<keyword evidence="8" id="KW-1185">Reference proteome</keyword>
<feature type="region of interest" description="Disordered" evidence="5">
    <location>
        <begin position="141"/>
        <end position="174"/>
    </location>
</feature>
<proteinExistence type="predicted"/>
<gene>
    <name evidence="7" type="primary">RASAL1_3</name>
    <name evidence="7" type="ORF">OS493_004134</name>
</gene>
<dbReference type="GO" id="GO:0008270">
    <property type="term" value="F:zinc ion binding"/>
    <property type="evidence" value="ECO:0007669"/>
    <property type="project" value="UniProtKB-KW"/>
</dbReference>
<dbReference type="Pfam" id="PF00779">
    <property type="entry name" value="BTK"/>
    <property type="match status" value="1"/>
</dbReference>
<dbReference type="AlphaFoldDB" id="A0A9W9ZSJ9"/>
<dbReference type="OrthoDB" id="5979945at2759"/>
<dbReference type="SUPFAM" id="SSF50729">
    <property type="entry name" value="PH domain-like"/>
    <property type="match status" value="1"/>
</dbReference>
<dbReference type="Gene3D" id="2.30.29.30">
    <property type="entry name" value="Pleckstrin-homology domain (PH domain)/Phosphotyrosine-binding domain (PTB)"/>
    <property type="match status" value="1"/>
</dbReference>
<name>A0A9W9ZSJ9_9CNID</name>
<dbReference type="EMBL" id="MU825874">
    <property type="protein sequence ID" value="KAJ7387168.1"/>
    <property type="molecule type" value="Genomic_DNA"/>
</dbReference>
<accession>A0A9W9ZSJ9</accession>
<keyword evidence="1" id="KW-0479">Metal-binding</keyword>
<feature type="compositionally biased region" description="Basic and acidic residues" evidence="5">
    <location>
        <begin position="143"/>
        <end position="160"/>
    </location>
</feature>
<dbReference type="GO" id="GO:0035556">
    <property type="term" value="P:intracellular signal transduction"/>
    <property type="evidence" value="ECO:0007669"/>
    <property type="project" value="InterPro"/>
</dbReference>
<evidence type="ECO:0000256" key="1">
    <source>
        <dbReference type="ARBA" id="ARBA00022723"/>
    </source>
</evidence>
<dbReference type="InterPro" id="IPR039360">
    <property type="entry name" value="Ras_GTPase"/>
</dbReference>
<feature type="domain" description="PH" evidence="6">
    <location>
        <begin position="1"/>
        <end position="66"/>
    </location>
</feature>
<dbReference type="PANTHER" id="PTHR10194:SF144">
    <property type="entry name" value="RASGAP-ACTIVATING-LIKE PROTEIN 1"/>
    <property type="match status" value="1"/>
</dbReference>
<dbReference type="InterPro" id="IPR011993">
    <property type="entry name" value="PH-like_dom_sf"/>
</dbReference>
<dbReference type="SMART" id="SM00107">
    <property type="entry name" value="BTK"/>
    <property type="match status" value="1"/>
</dbReference>
<evidence type="ECO:0000256" key="5">
    <source>
        <dbReference type="SAM" id="MobiDB-lite"/>
    </source>
</evidence>
<reference evidence="7" key="1">
    <citation type="submission" date="2023-01" db="EMBL/GenBank/DDBJ databases">
        <title>Genome assembly of the deep-sea coral Lophelia pertusa.</title>
        <authorList>
            <person name="Herrera S."/>
            <person name="Cordes E."/>
        </authorList>
    </citation>
    <scope>NUCLEOTIDE SEQUENCE</scope>
    <source>
        <strain evidence="7">USNM1676648</strain>
        <tissue evidence="7">Polyp</tissue>
    </source>
</reference>
<evidence type="ECO:0000256" key="3">
    <source>
        <dbReference type="ARBA" id="ARBA00022833"/>
    </source>
</evidence>
<comment type="caution">
    <text evidence="7">The sequence shown here is derived from an EMBL/GenBank/DDBJ whole genome shotgun (WGS) entry which is preliminary data.</text>
</comment>
<evidence type="ECO:0000256" key="2">
    <source>
        <dbReference type="ARBA" id="ARBA00022771"/>
    </source>
</evidence>
<dbReference type="PANTHER" id="PTHR10194">
    <property type="entry name" value="RAS GTPASE-ACTIVATING PROTEINS"/>
    <property type="match status" value="1"/>
</dbReference>
<evidence type="ECO:0000313" key="8">
    <source>
        <dbReference type="Proteomes" id="UP001163046"/>
    </source>
</evidence>
<evidence type="ECO:0000259" key="6">
    <source>
        <dbReference type="PROSITE" id="PS50003"/>
    </source>
</evidence>
<evidence type="ECO:0000313" key="7">
    <source>
        <dbReference type="EMBL" id="KAJ7387168.1"/>
    </source>
</evidence>
<dbReference type="InterPro" id="IPR001562">
    <property type="entry name" value="Znf_Btk_motif"/>
</dbReference>
<dbReference type="PROSITE" id="PS51113">
    <property type="entry name" value="ZF_BTK"/>
    <property type="match status" value="1"/>
</dbReference>
<evidence type="ECO:0000256" key="4">
    <source>
        <dbReference type="PROSITE-ProRule" id="PRU00432"/>
    </source>
</evidence>
<dbReference type="Proteomes" id="UP001163046">
    <property type="component" value="Unassembled WGS sequence"/>
</dbReference>
<sequence>MKKTRQFLPTRKILAVERVDESAFQKPNVFQVVSKDYEDALQILYLAAQDVNEMNRWLSAIRKTTISNPKMLSYFHPGVFHKNKWTCCKRVIKTAGGCQWTHTHVTLSDWRDPLDPDSEAQMIFTQLLQSRDELRQKFLVSKEPQKDSQDPRETAKDEQAPVKGAQTSSPANERAVAAKLLEVINELEKAHETFEEKAIKKS</sequence>
<protein>
    <submittedName>
        <fullName evidence="7">RasGAP-activating-like protein 1</fullName>
    </submittedName>
</protein>
<keyword evidence="3" id="KW-0862">Zinc</keyword>
<dbReference type="InterPro" id="IPR001849">
    <property type="entry name" value="PH_domain"/>
</dbReference>
<organism evidence="7 8">
    <name type="scientific">Desmophyllum pertusum</name>
    <dbReference type="NCBI Taxonomy" id="174260"/>
    <lineage>
        <taxon>Eukaryota</taxon>
        <taxon>Metazoa</taxon>
        <taxon>Cnidaria</taxon>
        <taxon>Anthozoa</taxon>
        <taxon>Hexacorallia</taxon>
        <taxon>Scleractinia</taxon>
        <taxon>Caryophylliina</taxon>
        <taxon>Caryophylliidae</taxon>
        <taxon>Desmophyllum</taxon>
    </lineage>
</organism>
<keyword evidence="2 4" id="KW-0863">Zinc-finger</keyword>
<dbReference type="PROSITE" id="PS50003">
    <property type="entry name" value="PH_DOMAIN"/>
    <property type="match status" value="1"/>
</dbReference>